<reference evidence="2 3" key="1">
    <citation type="journal article" date="2003" name="Int. J. Syst. Evol. Microbiol.">
        <title>Halobacillus salinus sp. nov., isolated from a salt lake on the coast of the East Sea in Korea.</title>
        <authorList>
            <person name="Yoon J.H."/>
            <person name="Kang K.H."/>
            <person name="Park Y.H."/>
        </authorList>
    </citation>
    <scope>NUCLEOTIDE SEQUENCE [LARGE SCALE GENOMIC DNA]</scope>
    <source>
        <strain evidence="2 3">HSL-3</strain>
    </source>
</reference>
<dbReference type="Proteomes" id="UP000297982">
    <property type="component" value="Unassembled WGS sequence"/>
</dbReference>
<feature type="transmembrane region" description="Helical" evidence="1">
    <location>
        <begin position="26"/>
        <end position="46"/>
    </location>
</feature>
<name>A0A4Z0H0F7_9BACI</name>
<dbReference type="STRING" id="192814.GCA_900166575_00339"/>
<evidence type="ECO:0000313" key="2">
    <source>
        <dbReference type="EMBL" id="TGB03469.1"/>
    </source>
</evidence>
<feature type="transmembrane region" description="Helical" evidence="1">
    <location>
        <begin position="80"/>
        <end position="98"/>
    </location>
</feature>
<feature type="transmembrane region" description="Helical" evidence="1">
    <location>
        <begin position="104"/>
        <end position="129"/>
    </location>
</feature>
<feature type="transmembrane region" description="Helical" evidence="1">
    <location>
        <begin position="184"/>
        <end position="205"/>
    </location>
</feature>
<protein>
    <submittedName>
        <fullName evidence="2">Uncharacterized protein</fullName>
    </submittedName>
</protein>
<keyword evidence="3" id="KW-1185">Reference proteome</keyword>
<dbReference type="EMBL" id="SRJC01000001">
    <property type="protein sequence ID" value="TGB03469.1"/>
    <property type="molecule type" value="Genomic_DNA"/>
</dbReference>
<accession>A0A4Z0H0F7</accession>
<keyword evidence="1" id="KW-1133">Transmembrane helix</keyword>
<evidence type="ECO:0000313" key="3">
    <source>
        <dbReference type="Proteomes" id="UP000297982"/>
    </source>
</evidence>
<comment type="caution">
    <text evidence="2">The sequence shown here is derived from an EMBL/GenBank/DDBJ whole genome shotgun (WGS) entry which is preliminary data.</text>
</comment>
<evidence type="ECO:0000256" key="1">
    <source>
        <dbReference type="SAM" id="Phobius"/>
    </source>
</evidence>
<feature type="transmembrane region" description="Helical" evidence="1">
    <location>
        <begin position="52"/>
        <end position="73"/>
    </location>
</feature>
<organism evidence="2 3">
    <name type="scientific">Halobacillus salinus</name>
    <dbReference type="NCBI Taxonomy" id="192814"/>
    <lineage>
        <taxon>Bacteria</taxon>
        <taxon>Bacillati</taxon>
        <taxon>Bacillota</taxon>
        <taxon>Bacilli</taxon>
        <taxon>Bacillales</taxon>
        <taxon>Bacillaceae</taxon>
        <taxon>Halobacillus</taxon>
    </lineage>
</organism>
<keyword evidence="1" id="KW-0812">Transmembrane</keyword>
<proteinExistence type="predicted"/>
<feature type="transmembrane region" description="Helical" evidence="1">
    <location>
        <begin position="158"/>
        <end position="178"/>
    </location>
</feature>
<dbReference type="AlphaFoldDB" id="A0A4Z0H0F7"/>
<sequence>MRNDQEISEKTHTYLRLLGPSFNRQFVFGIVVIQLGLFGMLPLLAVPFSNEYFYAAVVPAFLVLIWGILQFIAPYRLEKLHHLYVGVSGFALTYIYFLVTQKLIYLHIGATHIGYFIAGLVLFVLLLVAMWKTNIRYLFEGSYYDPNKRHLWGGSNQLIVKASGVGYVLGQVLLSIVAGDSITMIIIILCLSLFAIFTAFMGTFVHRYWYIHQNIEAVRSLNPGYSLPNKDRAPGPTHGYAVLVLTEKDYDTDEVDEHINDIIDNVEDVEIDTITFACLPEMDKEERKPLEEALPNQVLQAPGYVLFQFEYEEMKAAVKKMEKKHHNGFFKKIPSEKYAFTQDQVALQPKNAILYTNDLRNLDQGTLGTGTSSR</sequence>
<keyword evidence="1" id="KW-0472">Membrane</keyword>
<gene>
    <name evidence="2" type="ORF">E4663_00230</name>
</gene>
<dbReference type="RefSeq" id="WP_135326200.1">
    <property type="nucleotide sequence ID" value="NZ_SRJC01000001.1"/>
</dbReference>